<organism evidence="2 3">
    <name type="scientific">Bradyrhizobium algeriense</name>
    <dbReference type="NCBI Taxonomy" id="634784"/>
    <lineage>
        <taxon>Bacteria</taxon>
        <taxon>Pseudomonadati</taxon>
        <taxon>Pseudomonadota</taxon>
        <taxon>Alphaproteobacteria</taxon>
        <taxon>Hyphomicrobiales</taxon>
        <taxon>Nitrobacteraceae</taxon>
        <taxon>Bradyrhizobium</taxon>
    </lineage>
</organism>
<dbReference type="Proteomes" id="UP001364224">
    <property type="component" value="Unassembled WGS sequence"/>
</dbReference>
<feature type="compositionally biased region" description="Basic and acidic residues" evidence="1">
    <location>
        <begin position="73"/>
        <end position="94"/>
    </location>
</feature>
<keyword evidence="3" id="KW-1185">Reference proteome</keyword>
<sequence>MAIVYKTGQPWATGWTEFGPIRRLSRCRSCAKPWREKGSAGGMKILGRILGATCVIAALTGPVWAQNPIPRYGETDKEKSATEKAAERDAERAYKRSLGNIPEQKSTDPWGTMRSDSAPPKAAAKDTAKASPAKPKAKSADGAAK</sequence>
<feature type="region of interest" description="Disordered" evidence="1">
    <location>
        <begin position="67"/>
        <end position="145"/>
    </location>
</feature>
<accession>A0ABU8BBN6</accession>
<reference evidence="2 3" key="1">
    <citation type="submission" date="2024-02" db="EMBL/GenBank/DDBJ databases">
        <title>Adaptive strategies in a cosmopolitan and abundant soil bacterium.</title>
        <authorList>
            <person name="Carini P."/>
        </authorList>
    </citation>
    <scope>NUCLEOTIDE SEQUENCE [LARGE SCALE GENOMIC DNA]</scope>
    <source>
        <strain evidence="2 3">AZCC 1608</strain>
    </source>
</reference>
<evidence type="ECO:0000313" key="3">
    <source>
        <dbReference type="Proteomes" id="UP001364224"/>
    </source>
</evidence>
<proteinExistence type="predicted"/>
<feature type="compositionally biased region" description="Low complexity" evidence="1">
    <location>
        <begin position="129"/>
        <end position="145"/>
    </location>
</feature>
<gene>
    <name evidence="2" type="ORF">V1286_003404</name>
</gene>
<protein>
    <submittedName>
        <fullName evidence="2">Uncharacterized protein</fullName>
    </submittedName>
</protein>
<dbReference type="RefSeq" id="WP_334481070.1">
    <property type="nucleotide sequence ID" value="NZ_JAZHRV010000001.1"/>
</dbReference>
<evidence type="ECO:0000256" key="1">
    <source>
        <dbReference type="SAM" id="MobiDB-lite"/>
    </source>
</evidence>
<name>A0ABU8BBN6_9BRAD</name>
<comment type="caution">
    <text evidence="2">The sequence shown here is derived from an EMBL/GenBank/DDBJ whole genome shotgun (WGS) entry which is preliminary data.</text>
</comment>
<dbReference type="EMBL" id="JAZHRV010000001">
    <property type="protein sequence ID" value="MEH2555875.1"/>
    <property type="molecule type" value="Genomic_DNA"/>
</dbReference>
<evidence type="ECO:0000313" key="2">
    <source>
        <dbReference type="EMBL" id="MEH2555875.1"/>
    </source>
</evidence>